<proteinExistence type="predicted"/>
<dbReference type="HOGENOM" id="CLU_091042_1_0_1"/>
<comment type="caution">
    <text evidence="2">The sequence shown here is derived from an EMBL/GenBank/DDBJ whole genome shotgun (WGS) entry which is preliminary data.</text>
</comment>
<name>A0A072Q148_9EURO</name>
<dbReference type="RefSeq" id="XP_013264220.1">
    <property type="nucleotide sequence ID" value="XM_013408766.1"/>
</dbReference>
<organism evidence="2 3">
    <name type="scientific">Exophiala aquamarina CBS 119918</name>
    <dbReference type="NCBI Taxonomy" id="1182545"/>
    <lineage>
        <taxon>Eukaryota</taxon>
        <taxon>Fungi</taxon>
        <taxon>Dikarya</taxon>
        <taxon>Ascomycota</taxon>
        <taxon>Pezizomycotina</taxon>
        <taxon>Eurotiomycetes</taxon>
        <taxon>Chaetothyriomycetidae</taxon>
        <taxon>Chaetothyriales</taxon>
        <taxon>Herpotrichiellaceae</taxon>
        <taxon>Exophiala</taxon>
    </lineage>
</organism>
<sequence length="221" mass="24810">MSVEATEPEVAARATLALLETRLHRLEFLLTGKSNESGNPPSVLQPASGNDTIRSKLNTLEDGLRNLKNLNGPAGLILRDIDRLSSTHADLFDPLSKPDSNIPKSEDFATLASIVLSHATLYPETASRLSSLQTLQIPPAEQSSKLIALSPGLEESRKVGRQMEQEVRELRERSVRCLEWWVKIGVVGMGEMWEDWETRIADVERNVIRWERRARDEQGYL</sequence>
<dbReference type="VEuPathDB" id="FungiDB:A1O9_03198"/>
<protein>
    <recommendedName>
        <fullName evidence="4">Nuclear distribution protein RO10</fullName>
    </recommendedName>
</protein>
<feature type="region of interest" description="Disordered" evidence="1">
    <location>
        <begin position="32"/>
        <end position="51"/>
    </location>
</feature>
<keyword evidence="3" id="KW-1185">Reference proteome</keyword>
<reference evidence="2 3" key="1">
    <citation type="submission" date="2013-03" db="EMBL/GenBank/DDBJ databases">
        <title>The Genome Sequence of Exophiala aquamarina CBS 119918.</title>
        <authorList>
            <consortium name="The Broad Institute Genomics Platform"/>
            <person name="Cuomo C."/>
            <person name="de Hoog S."/>
            <person name="Gorbushina A."/>
            <person name="Walker B."/>
            <person name="Young S.K."/>
            <person name="Zeng Q."/>
            <person name="Gargeya S."/>
            <person name="Fitzgerald M."/>
            <person name="Haas B."/>
            <person name="Abouelleil A."/>
            <person name="Allen A.W."/>
            <person name="Alvarado L."/>
            <person name="Arachchi H.M."/>
            <person name="Berlin A.M."/>
            <person name="Chapman S.B."/>
            <person name="Gainer-Dewar J."/>
            <person name="Goldberg J."/>
            <person name="Griggs A."/>
            <person name="Gujja S."/>
            <person name="Hansen M."/>
            <person name="Howarth C."/>
            <person name="Imamovic A."/>
            <person name="Ireland A."/>
            <person name="Larimer J."/>
            <person name="McCowan C."/>
            <person name="Murphy C."/>
            <person name="Pearson M."/>
            <person name="Poon T.W."/>
            <person name="Priest M."/>
            <person name="Roberts A."/>
            <person name="Saif S."/>
            <person name="Shea T."/>
            <person name="Sisk P."/>
            <person name="Sykes S."/>
            <person name="Wortman J."/>
            <person name="Nusbaum C."/>
            <person name="Birren B."/>
        </authorList>
    </citation>
    <scope>NUCLEOTIDE SEQUENCE [LARGE SCALE GENOMIC DNA]</scope>
    <source>
        <strain evidence="2 3">CBS 119918</strain>
    </source>
</reference>
<dbReference type="GeneID" id="25278136"/>
<dbReference type="EMBL" id="AMGV01000002">
    <property type="protein sequence ID" value="KEF61630.1"/>
    <property type="molecule type" value="Genomic_DNA"/>
</dbReference>
<evidence type="ECO:0000313" key="3">
    <source>
        <dbReference type="Proteomes" id="UP000027920"/>
    </source>
</evidence>
<evidence type="ECO:0008006" key="4">
    <source>
        <dbReference type="Google" id="ProtNLM"/>
    </source>
</evidence>
<dbReference type="AlphaFoldDB" id="A0A072Q148"/>
<dbReference type="OrthoDB" id="5403729at2759"/>
<dbReference type="Proteomes" id="UP000027920">
    <property type="component" value="Unassembled WGS sequence"/>
</dbReference>
<accession>A0A072Q148</accession>
<gene>
    <name evidence="2" type="ORF">A1O9_03198</name>
</gene>
<evidence type="ECO:0000256" key="1">
    <source>
        <dbReference type="SAM" id="MobiDB-lite"/>
    </source>
</evidence>
<evidence type="ECO:0000313" key="2">
    <source>
        <dbReference type="EMBL" id="KEF61630.1"/>
    </source>
</evidence>